<dbReference type="PIRSF" id="PIRSF016919">
    <property type="entry name" value="HupE_UreJ"/>
    <property type="match status" value="1"/>
</dbReference>
<sequence>MTRLIRTGALASLAVGLAGLPGLAQAHTGVHLLSADGAAAGFAHPLLGADHLLAMVAVGLWAASLGGRARFVVPASFVALMTFGAGLGIAGLALPAVEPMIALSVIALGGLIALAVRVPTAAAAAVVALFGLFHGAAHGAEMPALASPLAYGLGFVAATALLHGAGLALGATLTHAPTFKLAGGAAIAAAGVALALPL</sequence>
<evidence type="ECO:0000256" key="1">
    <source>
        <dbReference type="SAM" id="Phobius"/>
    </source>
</evidence>
<keyword evidence="1" id="KW-1133">Transmembrane helix</keyword>
<accession>A0ABV6EM64</accession>
<organism evidence="3 4">
    <name type="scientific">Rhodopseudomonas telluris</name>
    <dbReference type="NCBI Taxonomy" id="644215"/>
    <lineage>
        <taxon>Bacteria</taxon>
        <taxon>Pseudomonadati</taxon>
        <taxon>Pseudomonadota</taxon>
        <taxon>Alphaproteobacteria</taxon>
        <taxon>Hyphomicrobiales</taxon>
        <taxon>Nitrobacteraceae</taxon>
        <taxon>Rhodopseudomonas</taxon>
    </lineage>
</organism>
<feature type="transmembrane region" description="Helical" evidence="1">
    <location>
        <begin position="42"/>
        <end position="64"/>
    </location>
</feature>
<feature type="transmembrane region" description="Helical" evidence="1">
    <location>
        <begin position="71"/>
        <end position="94"/>
    </location>
</feature>
<evidence type="ECO:0000256" key="2">
    <source>
        <dbReference type="SAM" id="SignalP"/>
    </source>
</evidence>
<feature type="transmembrane region" description="Helical" evidence="1">
    <location>
        <begin position="145"/>
        <end position="166"/>
    </location>
</feature>
<feature type="transmembrane region" description="Helical" evidence="1">
    <location>
        <begin position="100"/>
        <end position="133"/>
    </location>
</feature>
<dbReference type="Proteomes" id="UP001589775">
    <property type="component" value="Unassembled WGS sequence"/>
</dbReference>
<reference evidence="3 4" key="1">
    <citation type="submission" date="2024-09" db="EMBL/GenBank/DDBJ databases">
        <authorList>
            <person name="Sun Q."/>
            <person name="Mori K."/>
        </authorList>
    </citation>
    <scope>NUCLEOTIDE SEQUENCE [LARGE SCALE GENOMIC DNA]</scope>
    <source>
        <strain evidence="3 4">KCTC 23279</strain>
    </source>
</reference>
<keyword evidence="4" id="KW-1185">Reference proteome</keyword>
<keyword evidence="1" id="KW-0812">Transmembrane</keyword>
<feature type="signal peptide" evidence="2">
    <location>
        <begin position="1"/>
        <end position="26"/>
    </location>
</feature>
<feature type="transmembrane region" description="Helical" evidence="1">
    <location>
        <begin position="178"/>
        <end position="196"/>
    </location>
</feature>
<dbReference type="RefSeq" id="WP_378383999.1">
    <property type="nucleotide sequence ID" value="NZ_JBHLWM010000001.1"/>
</dbReference>
<evidence type="ECO:0000313" key="4">
    <source>
        <dbReference type="Proteomes" id="UP001589775"/>
    </source>
</evidence>
<dbReference type="Pfam" id="PF04955">
    <property type="entry name" value="HupE_UreJ"/>
    <property type="match status" value="1"/>
</dbReference>
<feature type="chain" id="PRO_5046279402" evidence="2">
    <location>
        <begin position="27"/>
        <end position="198"/>
    </location>
</feature>
<keyword evidence="1" id="KW-0472">Membrane</keyword>
<dbReference type="EMBL" id="JBHLWM010000001">
    <property type="protein sequence ID" value="MFC0239313.1"/>
    <property type="molecule type" value="Genomic_DNA"/>
</dbReference>
<keyword evidence="2" id="KW-0732">Signal</keyword>
<comment type="caution">
    <text evidence="3">The sequence shown here is derived from an EMBL/GenBank/DDBJ whole genome shotgun (WGS) entry which is preliminary data.</text>
</comment>
<name>A0ABV6EM64_9BRAD</name>
<protein>
    <submittedName>
        <fullName evidence="3">HupE/UreJ family protein</fullName>
    </submittedName>
</protein>
<proteinExistence type="predicted"/>
<evidence type="ECO:0000313" key="3">
    <source>
        <dbReference type="EMBL" id="MFC0239313.1"/>
    </source>
</evidence>
<dbReference type="InterPro" id="IPR007038">
    <property type="entry name" value="HupE_UreJ"/>
</dbReference>
<gene>
    <name evidence="3" type="ORF">ACFFJ6_02490</name>
</gene>